<dbReference type="Proteomes" id="UP000236291">
    <property type="component" value="Unassembled WGS sequence"/>
</dbReference>
<reference evidence="1 2" key="1">
    <citation type="journal article" date="2014" name="Am. J. Bot.">
        <title>Genome assembly and annotation for red clover (Trifolium pratense; Fabaceae).</title>
        <authorList>
            <person name="Istvanek J."/>
            <person name="Jaros M."/>
            <person name="Krenek A."/>
            <person name="Repkova J."/>
        </authorList>
    </citation>
    <scope>NUCLEOTIDE SEQUENCE [LARGE SCALE GENOMIC DNA]</scope>
    <source>
        <strain evidence="2">cv. Tatra</strain>
        <tissue evidence="1">Young leaves</tissue>
    </source>
</reference>
<evidence type="ECO:0000313" key="1">
    <source>
        <dbReference type="EMBL" id="PNX81512.1"/>
    </source>
</evidence>
<accession>A0A2K3LSK0</accession>
<evidence type="ECO:0000313" key="2">
    <source>
        <dbReference type="Proteomes" id="UP000236291"/>
    </source>
</evidence>
<sequence>MNCENMLAIVKKINDEKADEEDIIFENLEIMEFTSLSSLRGFCYGNQTFIFPSLLRFIVQGCPQIEIFSSGVTIAPYLTEIELGGEEGTIPWKGTPTI</sequence>
<reference evidence="1 2" key="2">
    <citation type="journal article" date="2017" name="Front. Plant Sci.">
        <title>Gene Classification and Mining of Molecular Markers Useful in Red Clover (Trifolium pratense) Breeding.</title>
        <authorList>
            <person name="Istvanek J."/>
            <person name="Dluhosova J."/>
            <person name="Dluhos P."/>
            <person name="Patkova L."/>
            <person name="Nedelnik J."/>
            <person name="Repkova J."/>
        </authorList>
    </citation>
    <scope>NUCLEOTIDE SEQUENCE [LARGE SCALE GENOMIC DNA]</scope>
    <source>
        <strain evidence="2">cv. Tatra</strain>
        <tissue evidence="1">Young leaves</tissue>
    </source>
</reference>
<organism evidence="1 2">
    <name type="scientific">Trifolium pratense</name>
    <name type="common">Red clover</name>
    <dbReference type="NCBI Taxonomy" id="57577"/>
    <lineage>
        <taxon>Eukaryota</taxon>
        <taxon>Viridiplantae</taxon>
        <taxon>Streptophyta</taxon>
        <taxon>Embryophyta</taxon>
        <taxon>Tracheophyta</taxon>
        <taxon>Spermatophyta</taxon>
        <taxon>Magnoliopsida</taxon>
        <taxon>eudicotyledons</taxon>
        <taxon>Gunneridae</taxon>
        <taxon>Pentapetalae</taxon>
        <taxon>rosids</taxon>
        <taxon>fabids</taxon>
        <taxon>Fabales</taxon>
        <taxon>Fabaceae</taxon>
        <taxon>Papilionoideae</taxon>
        <taxon>50 kb inversion clade</taxon>
        <taxon>NPAAA clade</taxon>
        <taxon>Hologalegina</taxon>
        <taxon>IRL clade</taxon>
        <taxon>Trifolieae</taxon>
        <taxon>Trifolium</taxon>
    </lineage>
</organism>
<gene>
    <name evidence="1" type="ORF">L195_g037533</name>
</gene>
<name>A0A2K3LSK0_TRIPR</name>
<proteinExistence type="predicted"/>
<protein>
    <submittedName>
        <fullName evidence="1">Rpp4 candidate</fullName>
    </submittedName>
</protein>
<dbReference type="AlphaFoldDB" id="A0A2K3LSK0"/>
<comment type="caution">
    <text evidence="1">The sequence shown here is derived from an EMBL/GenBank/DDBJ whole genome shotgun (WGS) entry which is preliminary data.</text>
</comment>
<dbReference type="EMBL" id="ASHM01040066">
    <property type="protein sequence ID" value="PNX81512.1"/>
    <property type="molecule type" value="Genomic_DNA"/>
</dbReference>